<dbReference type="RefSeq" id="WP_148738159.1">
    <property type="nucleotide sequence ID" value="NZ_VSTH01000018.1"/>
</dbReference>
<feature type="compositionally biased region" description="Polar residues" evidence="1">
    <location>
        <begin position="105"/>
        <end position="121"/>
    </location>
</feature>
<gene>
    <name evidence="2" type="ORF">FXV83_05320</name>
</gene>
<feature type="region of interest" description="Disordered" evidence="1">
    <location>
        <begin position="88"/>
        <end position="123"/>
    </location>
</feature>
<evidence type="ECO:0000313" key="2">
    <source>
        <dbReference type="EMBL" id="TYO67402.1"/>
    </source>
</evidence>
<comment type="caution">
    <text evidence="2">The sequence shown here is derived from an EMBL/GenBank/DDBJ whole genome shotgun (WGS) entry which is preliminary data.</text>
</comment>
<name>A0A5S4YU35_9BRAD</name>
<accession>A0A5S4YU35</accession>
<sequence>MLNDEIIANLRSLEPADLARTLREWGFVYEGDPQLDEFLARARVGNHEDGKIIEGIIGRRKRQPGEAYKDFRVRSRLNWLAERKPEWFAPTAQNEEPPEEEHSAPLQSHGQENADQASVSKQGLAVSAMPDPGLAAYLFEHGRELWSHLVGPLPFKPPPGYRPRRPMVNPFWPAPPKMKGSALTGKDVRRVYNAIAYAMWQGVILNTHLIIVWSMMNLSEESGVETLGAYLHEAGKWLRSEGAPRGKKSARSVRTKTDLRYVYVHEKIAQRGFHSHILIHLPPALKKEFEAWSRSALSRLTGRNYDRNAFRVILGYGRFEEDQVRNVWRWYRYLMKSVEPRLGLGWTDEKGVYQERTYRQLLKVWNVKGTALDVPEGISLSKASHNIGNNAQKLDGFVARLQRNDWDELYAGRELDEGRQHREYLQRMAEEEELIRTLQI</sequence>
<protein>
    <submittedName>
        <fullName evidence="2">Uncharacterized protein</fullName>
    </submittedName>
</protein>
<evidence type="ECO:0000313" key="3">
    <source>
        <dbReference type="Proteomes" id="UP000324797"/>
    </source>
</evidence>
<reference evidence="2 3" key="1">
    <citation type="submission" date="2019-08" db="EMBL/GenBank/DDBJ databases">
        <title>Bradyrhizobium hipponensis sp. nov., a rhizobium isolated from a Lupinus angustifolius root nodule in Tunisia.</title>
        <authorList>
            <person name="Off K."/>
            <person name="Rejili M."/>
            <person name="Mars M."/>
            <person name="Brachmann A."/>
            <person name="Marin M."/>
        </authorList>
    </citation>
    <scope>NUCLEOTIDE SEQUENCE [LARGE SCALE GENOMIC DNA]</scope>
    <source>
        <strain evidence="3">aSej3</strain>
    </source>
</reference>
<keyword evidence="3" id="KW-1185">Reference proteome</keyword>
<evidence type="ECO:0000256" key="1">
    <source>
        <dbReference type="SAM" id="MobiDB-lite"/>
    </source>
</evidence>
<dbReference type="EMBL" id="VSTH01000018">
    <property type="protein sequence ID" value="TYO67402.1"/>
    <property type="molecule type" value="Genomic_DNA"/>
</dbReference>
<dbReference type="Proteomes" id="UP000324797">
    <property type="component" value="Unassembled WGS sequence"/>
</dbReference>
<proteinExistence type="predicted"/>
<organism evidence="2 3">
    <name type="scientific">Bradyrhizobium hipponense</name>
    <dbReference type="NCBI Taxonomy" id="2605638"/>
    <lineage>
        <taxon>Bacteria</taxon>
        <taxon>Pseudomonadati</taxon>
        <taxon>Pseudomonadota</taxon>
        <taxon>Alphaproteobacteria</taxon>
        <taxon>Hyphomicrobiales</taxon>
        <taxon>Nitrobacteraceae</taxon>
        <taxon>Bradyrhizobium</taxon>
    </lineage>
</organism>
<dbReference type="AlphaFoldDB" id="A0A5S4YU35"/>